<dbReference type="PANTHER" id="PTHR31717:SF115">
    <property type="entry name" value="B-BOX ZINC FINGER PROTEIN 32"/>
    <property type="match status" value="1"/>
</dbReference>
<proteinExistence type="predicted"/>
<organism evidence="8">
    <name type="scientific">Arabidopsis lyrata subsp. lyrata</name>
    <name type="common">Lyre-leaved rock-cress</name>
    <dbReference type="NCBI Taxonomy" id="81972"/>
    <lineage>
        <taxon>Eukaryota</taxon>
        <taxon>Viridiplantae</taxon>
        <taxon>Streptophyta</taxon>
        <taxon>Embryophyta</taxon>
        <taxon>Tracheophyta</taxon>
        <taxon>Spermatophyta</taxon>
        <taxon>Magnoliopsida</taxon>
        <taxon>eudicotyledons</taxon>
        <taxon>Gunneridae</taxon>
        <taxon>Pentapetalae</taxon>
        <taxon>rosids</taxon>
        <taxon>malvids</taxon>
        <taxon>Brassicales</taxon>
        <taxon>Brassicaceae</taxon>
        <taxon>Camelineae</taxon>
        <taxon>Arabidopsis</taxon>
    </lineage>
</organism>
<dbReference type="SMART" id="SM00336">
    <property type="entry name" value="BBOX"/>
    <property type="match status" value="1"/>
</dbReference>
<dbReference type="Pfam" id="PF02892">
    <property type="entry name" value="zf-BED"/>
    <property type="match status" value="1"/>
</dbReference>
<dbReference type="PANTHER" id="PTHR31717">
    <property type="entry name" value="ZINC FINGER PROTEIN CONSTANS-LIKE 10"/>
    <property type="match status" value="1"/>
</dbReference>
<feature type="domain" description="BED-type" evidence="6">
    <location>
        <begin position="104"/>
        <end position="164"/>
    </location>
</feature>
<evidence type="ECO:0000256" key="2">
    <source>
        <dbReference type="ARBA" id="ARBA00022771"/>
    </source>
</evidence>
<dbReference type="InterPro" id="IPR049808">
    <property type="entry name" value="CONSTANS-like_Bbox1"/>
</dbReference>
<gene>
    <name evidence="7" type="ORF">ARALYDRAFT_342260</name>
</gene>
<reference evidence="8" key="1">
    <citation type="journal article" date="2011" name="Nat. Genet.">
        <title>The Arabidopsis lyrata genome sequence and the basis of rapid genome size change.</title>
        <authorList>
            <person name="Hu T.T."/>
            <person name="Pattyn P."/>
            <person name="Bakker E.G."/>
            <person name="Cao J."/>
            <person name="Cheng J.-F."/>
            <person name="Clark R.M."/>
            <person name="Fahlgren N."/>
            <person name="Fawcett J.A."/>
            <person name="Grimwood J."/>
            <person name="Gundlach H."/>
            <person name="Haberer G."/>
            <person name="Hollister J.D."/>
            <person name="Ossowski S."/>
            <person name="Ottilar R.P."/>
            <person name="Salamov A.A."/>
            <person name="Schneeberger K."/>
            <person name="Spannagl M."/>
            <person name="Wang X."/>
            <person name="Yang L."/>
            <person name="Nasrallah M.E."/>
            <person name="Bergelson J."/>
            <person name="Carrington J.C."/>
            <person name="Gaut B.S."/>
            <person name="Schmutz J."/>
            <person name="Mayer K.F.X."/>
            <person name="Van de Peer Y."/>
            <person name="Grigoriev I.V."/>
            <person name="Nordborg M."/>
            <person name="Weigel D."/>
            <person name="Guo Y.-L."/>
        </authorList>
    </citation>
    <scope>NUCLEOTIDE SEQUENCE [LARGE SCALE GENOMIC DNA]</scope>
    <source>
        <strain evidence="8">cv. MN47</strain>
    </source>
</reference>
<dbReference type="eggNOG" id="KOG1121">
    <property type="taxonomic scope" value="Eukaryota"/>
</dbReference>
<dbReference type="InterPro" id="IPR000315">
    <property type="entry name" value="Znf_B-box"/>
</dbReference>
<dbReference type="GO" id="GO:0003677">
    <property type="term" value="F:DNA binding"/>
    <property type="evidence" value="ECO:0007669"/>
    <property type="project" value="InterPro"/>
</dbReference>
<dbReference type="InterPro" id="IPR036236">
    <property type="entry name" value="Znf_C2H2_sf"/>
</dbReference>
<evidence type="ECO:0000256" key="5">
    <source>
        <dbReference type="SAM" id="MobiDB-lite"/>
    </source>
</evidence>
<evidence type="ECO:0000256" key="3">
    <source>
        <dbReference type="ARBA" id="ARBA00022833"/>
    </source>
</evidence>
<evidence type="ECO:0000313" key="7">
    <source>
        <dbReference type="EMBL" id="EFH61681.1"/>
    </source>
</evidence>
<dbReference type="SUPFAM" id="SSF57667">
    <property type="entry name" value="beta-beta-alpha zinc fingers"/>
    <property type="match status" value="1"/>
</dbReference>
<feature type="region of interest" description="Disordered" evidence="5">
    <location>
        <begin position="56"/>
        <end position="103"/>
    </location>
</feature>
<keyword evidence="2 4" id="KW-0863">Zinc-finger</keyword>
<protein>
    <recommendedName>
        <fullName evidence="6">BED-type domain-containing protein</fullName>
    </recommendedName>
</protein>
<dbReference type="Gramene" id="fgenesh1_pg.C_scaffold_3002023">
    <property type="protein sequence ID" value="fgenesh1_pg.C_scaffold_3002023"/>
    <property type="gene ID" value="fgenesh1_pg.C_scaffold_3002023"/>
</dbReference>
<dbReference type="EMBL" id="GL348715">
    <property type="protein sequence ID" value="EFH61681.1"/>
    <property type="molecule type" value="Genomic_DNA"/>
</dbReference>
<evidence type="ECO:0000256" key="1">
    <source>
        <dbReference type="ARBA" id="ARBA00022723"/>
    </source>
</evidence>
<sequence>MHSVRFGIDITDGYPKIIRGETRDIELRSSSSVTPCVLRLRSSSPVFDCSCFMESESENNNDDNLGQEIDREEDGPPPSSVGGKRTKSQRSSSGFAVKPRKRPAHRAPVWKHFVQQEDNLALSKCRYCGQLIGCDTVKTGTSAMTNHIKRCKLFKMYESDNQKVLAGDSSGVHRLMPNHQLALELELEIEIDSMVSFCELCGAEADIHCAADSAFLCRSCDAKFHGSNFLFARHFRRVICPNCKSLTQDFVSGPLLPWPPRTTCCSESSSSSSSCCSSLDCVSSSELSSTTRGVNRARGRENRVKAKAVAVTVADGIFVNWCGKLGLKRDLTNAVVSYASLALSVAERKPRATKRVILAAAFWFGVKNTMKLQSLKKVEDVTGVSAGMIRAVESKMARAMTLQLRRWRVDSEEGWAENDNV</sequence>
<evidence type="ECO:0000313" key="8">
    <source>
        <dbReference type="Proteomes" id="UP000008694"/>
    </source>
</evidence>
<keyword evidence="3" id="KW-0862">Zinc</keyword>
<keyword evidence="1" id="KW-0479">Metal-binding</keyword>
<dbReference type="AlphaFoldDB" id="D7L001"/>
<accession>D7L001</accession>
<dbReference type="CDD" id="cd19821">
    <property type="entry name" value="Bbox1_BBX-like"/>
    <property type="match status" value="1"/>
</dbReference>
<keyword evidence="8" id="KW-1185">Reference proteome</keyword>
<dbReference type="PROSITE" id="PS50808">
    <property type="entry name" value="ZF_BED"/>
    <property type="match status" value="1"/>
</dbReference>
<dbReference type="Proteomes" id="UP000008694">
    <property type="component" value="Unassembled WGS sequence"/>
</dbReference>
<evidence type="ECO:0000259" key="6">
    <source>
        <dbReference type="PROSITE" id="PS50808"/>
    </source>
</evidence>
<dbReference type="SMART" id="SM00614">
    <property type="entry name" value="ZnF_BED"/>
    <property type="match status" value="1"/>
</dbReference>
<evidence type="ECO:0000256" key="4">
    <source>
        <dbReference type="PROSITE-ProRule" id="PRU00027"/>
    </source>
</evidence>
<dbReference type="InterPro" id="IPR003656">
    <property type="entry name" value="Znf_BED"/>
</dbReference>
<dbReference type="HOGENOM" id="CLU_652743_0_0_1"/>
<dbReference type="STRING" id="81972.D7L001"/>
<dbReference type="GO" id="GO:0008270">
    <property type="term" value="F:zinc ion binding"/>
    <property type="evidence" value="ECO:0007669"/>
    <property type="project" value="UniProtKB-KW"/>
</dbReference>
<name>D7L001_ARALL</name>